<sequence>MTAGLQLGAPRVYRAPPRVDQSFRPVRLDVAGFVGVALRGPVDEPILVRSLTEYQLRFGELEGPGLLPHAVETFFKQGGERAYVLRVGATTGAPAIHTLSVTGAAGSPVQFAAADVGTWGDLLRLTLELDVAQQFTVVLDERASIRQLKLPDGVELRGGEALRVRGPGLDRLGEFRYVEDSYFQSGPRQRSRWVTLDRPLPTSAIGGSVSVAVLEGTLLVVGPTMAVGNERITGLGLHPNHRRFLGRSEVLRSLLVTPTGSWMAEPDGVVLPNPSLAPIRSRLAERGVDNYQGIGAASFFDGQPDDPPDDDPLDERPHRGVDKMARVAEIGLLVVPDLTWGWLADGPMLEVAAGVGSPLFEHCVPLAPTTYAAPAQRMVPLDPGSPDDLREIVARQLRLVAVADRYRRFVVLLDVPSGLSLRAIQQWRAAFNSSYAAAYHPWLSVDTARAPVSGLIAARRNLEPVPPSAIAAGVVAGRERRFGLSWGPANELAGDAVRAFDPVSDAEHDRLHQLGVNVFRIERDGFRLSAARTLSRDPQYRQLTVRRLMTMLRLALEREAQWVVFEPATADLRRRLHHHLVAFLRELYRAGAFAGRSEEEAFFVDSGANLNSPQSLELGRLVVEVGVAPSEPIEYIVLRVERDADGGVLVEEADRGTA</sequence>
<evidence type="ECO:0000313" key="4">
    <source>
        <dbReference type="EMBL" id="TCO12910.1"/>
    </source>
</evidence>
<feature type="compositionally biased region" description="Acidic residues" evidence="2">
    <location>
        <begin position="303"/>
        <end position="313"/>
    </location>
</feature>
<dbReference type="Gene3D" id="3.40.50.11780">
    <property type="match status" value="2"/>
</dbReference>
<dbReference type="InterPro" id="IPR020287">
    <property type="entry name" value="Tail_sheath_C"/>
</dbReference>
<evidence type="ECO:0000259" key="3">
    <source>
        <dbReference type="Pfam" id="PF17482"/>
    </source>
</evidence>
<feature type="domain" description="Tail sheath protein C-terminal" evidence="3">
    <location>
        <begin position="536"/>
        <end position="641"/>
    </location>
</feature>
<organism evidence="4 5">
    <name type="scientific">Kribbella orskensis</name>
    <dbReference type="NCBI Taxonomy" id="2512216"/>
    <lineage>
        <taxon>Bacteria</taxon>
        <taxon>Bacillati</taxon>
        <taxon>Actinomycetota</taxon>
        <taxon>Actinomycetes</taxon>
        <taxon>Propionibacteriales</taxon>
        <taxon>Kribbellaceae</taxon>
        <taxon>Kribbella</taxon>
    </lineage>
</organism>
<keyword evidence="5" id="KW-1185">Reference proteome</keyword>
<dbReference type="PANTHER" id="PTHR35861:SF1">
    <property type="entry name" value="PHAGE TAIL SHEATH PROTEIN"/>
    <property type="match status" value="1"/>
</dbReference>
<name>A0ABY2BBU8_9ACTN</name>
<evidence type="ECO:0000256" key="2">
    <source>
        <dbReference type="SAM" id="MobiDB-lite"/>
    </source>
</evidence>
<dbReference type="InterPro" id="IPR052042">
    <property type="entry name" value="Tail_sheath_structural"/>
</dbReference>
<accession>A0ABY2BBU8</accession>
<reference evidence="4 5" key="1">
    <citation type="journal article" date="2015" name="Stand. Genomic Sci.">
        <title>Genomic Encyclopedia of Bacterial and Archaeal Type Strains, Phase III: the genomes of soil and plant-associated and newly described type strains.</title>
        <authorList>
            <person name="Whitman W.B."/>
            <person name="Woyke T."/>
            <person name="Klenk H.P."/>
            <person name="Zhou Y."/>
            <person name="Lilburn T.G."/>
            <person name="Beck B.J."/>
            <person name="De Vos P."/>
            <person name="Vandamme P."/>
            <person name="Eisen J.A."/>
            <person name="Garrity G."/>
            <person name="Hugenholtz P."/>
            <person name="Kyrpides N.C."/>
        </authorList>
    </citation>
    <scope>NUCLEOTIDE SEQUENCE [LARGE SCALE GENOMIC DNA]</scope>
    <source>
        <strain evidence="4 5">VKM Ac-2538</strain>
    </source>
</reference>
<protein>
    <recommendedName>
        <fullName evidence="3">Tail sheath protein C-terminal domain-containing protein</fullName>
    </recommendedName>
</protein>
<proteinExistence type="inferred from homology"/>
<comment type="caution">
    <text evidence="4">The sequence shown here is derived from an EMBL/GenBank/DDBJ whole genome shotgun (WGS) entry which is preliminary data.</text>
</comment>
<dbReference type="EMBL" id="SLWM01000024">
    <property type="protein sequence ID" value="TCO12910.1"/>
    <property type="molecule type" value="Genomic_DNA"/>
</dbReference>
<dbReference type="PANTHER" id="PTHR35861">
    <property type="match status" value="1"/>
</dbReference>
<evidence type="ECO:0000256" key="1">
    <source>
        <dbReference type="ARBA" id="ARBA00008005"/>
    </source>
</evidence>
<dbReference type="RefSeq" id="WP_132195162.1">
    <property type="nucleotide sequence ID" value="NZ_SLWM01000024.1"/>
</dbReference>
<gene>
    <name evidence="4" type="ORF">EV644_12434</name>
</gene>
<dbReference type="Proteomes" id="UP000295818">
    <property type="component" value="Unassembled WGS sequence"/>
</dbReference>
<comment type="similarity">
    <text evidence="1">Belongs to the myoviridae tail sheath protein family.</text>
</comment>
<dbReference type="Pfam" id="PF17482">
    <property type="entry name" value="Phage_sheath_1C"/>
    <property type="match status" value="1"/>
</dbReference>
<evidence type="ECO:0000313" key="5">
    <source>
        <dbReference type="Proteomes" id="UP000295818"/>
    </source>
</evidence>
<feature type="region of interest" description="Disordered" evidence="2">
    <location>
        <begin position="298"/>
        <end position="317"/>
    </location>
</feature>